<comment type="caution">
    <text evidence="1">The sequence shown here is derived from an EMBL/GenBank/DDBJ whole genome shotgun (WGS) entry which is preliminary data.</text>
</comment>
<keyword evidence="2" id="KW-1185">Reference proteome</keyword>
<dbReference type="PROSITE" id="PS51257">
    <property type="entry name" value="PROKAR_LIPOPROTEIN"/>
    <property type="match status" value="1"/>
</dbReference>
<sequence length="112" mass="12654">MREKGRLVNVKKIYIFLFLSVLLFSGCTAGGGSKVETADLKHTEAIYIDHGSTNVHIKGTDQSKLEASHQKPIIEMKQGKKISIHVKKSKFHIGPKINFNKKLHVNIPKDYR</sequence>
<dbReference type="Proteomes" id="UP001597282">
    <property type="component" value="Unassembled WGS sequence"/>
</dbReference>
<protein>
    <recommendedName>
        <fullName evidence="3">DUF3221 domain-containing protein</fullName>
    </recommendedName>
</protein>
<name>A0ABW4C5U3_9BACL</name>
<evidence type="ECO:0008006" key="3">
    <source>
        <dbReference type="Google" id="ProtNLM"/>
    </source>
</evidence>
<proteinExistence type="predicted"/>
<organism evidence="1 2">
    <name type="scientific">Kroppenstedtia sanguinis</name>
    <dbReference type="NCBI Taxonomy" id="1380684"/>
    <lineage>
        <taxon>Bacteria</taxon>
        <taxon>Bacillati</taxon>
        <taxon>Bacillota</taxon>
        <taxon>Bacilli</taxon>
        <taxon>Bacillales</taxon>
        <taxon>Thermoactinomycetaceae</taxon>
        <taxon>Kroppenstedtia</taxon>
    </lineage>
</organism>
<reference evidence="2" key="1">
    <citation type="journal article" date="2019" name="Int. J. Syst. Evol. Microbiol.">
        <title>The Global Catalogue of Microorganisms (GCM) 10K type strain sequencing project: providing services to taxonomists for standard genome sequencing and annotation.</title>
        <authorList>
            <consortium name="The Broad Institute Genomics Platform"/>
            <consortium name="The Broad Institute Genome Sequencing Center for Infectious Disease"/>
            <person name="Wu L."/>
            <person name="Ma J."/>
        </authorList>
    </citation>
    <scope>NUCLEOTIDE SEQUENCE [LARGE SCALE GENOMIC DNA]</scope>
    <source>
        <strain evidence="2">S1</strain>
    </source>
</reference>
<evidence type="ECO:0000313" key="1">
    <source>
        <dbReference type="EMBL" id="MFD1426074.1"/>
    </source>
</evidence>
<dbReference type="EMBL" id="JBHTNU010000002">
    <property type="protein sequence ID" value="MFD1426074.1"/>
    <property type="molecule type" value="Genomic_DNA"/>
</dbReference>
<accession>A0ABW4C5U3</accession>
<evidence type="ECO:0000313" key="2">
    <source>
        <dbReference type="Proteomes" id="UP001597282"/>
    </source>
</evidence>
<gene>
    <name evidence="1" type="ORF">ACFQ4Y_03895</name>
</gene>